<keyword evidence="3" id="KW-1185">Reference proteome</keyword>
<name>A0A563U8Z2_9SPHI</name>
<evidence type="ECO:0000313" key="2">
    <source>
        <dbReference type="EMBL" id="TWR27804.1"/>
    </source>
</evidence>
<gene>
    <name evidence="2" type="ORF">FPZ42_00910</name>
</gene>
<keyword evidence="1" id="KW-0812">Transmembrane</keyword>
<dbReference type="RefSeq" id="WP_146268621.1">
    <property type="nucleotide sequence ID" value="NZ_VOEI01000001.1"/>
</dbReference>
<reference evidence="2 3" key="1">
    <citation type="submission" date="2019-07" db="EMBL/GenBank/DDBJ databases">
        <authorList>
            <person name="Kim J."/>
        </authorList>
    </citation>
    <scope>NUCLEOTIDE SEQUENCE [LARGE SCALE GENOMIC DNA]</scope>
    <source>
        <strain evidence="2 3">MJ1a</strain>
    </source>
</reference>
<keyword evidence="1" id="KW-1133">Transmembrane helix</keyword>
<feature type="transmembrane region" description="Helical" evidence="1">
    <location>
        <begin position="114"/>
        <end position="135"/>
    </location>
</feature>
<feature type="transmembrane region" description="Helical" evidence="1">
    <location>
        <begin position="83"/>
        <end position="102"/>
    </location>
</feature>
<evidence type="ECO:0000313" key="3">
    <source>
        <dbReference type="Proteomes" id="UP000318010"/>
    </source>
</evidence>
<protein>
    <recommendedName>
        <fullName evidence="4">DoxX family protein</fullName>
    </recommendedName>
</protein>
<dbReference type="OrthoDB" id="102112at2"/>
<dbReference type="Proteomes" id="UP000318010">
    <property type="component" value="Unassembled WGS sequence"/>
</dbReference>
<feature type="transmembrane region" description="Helical" evidence="1">
    <location>
        <begin position="221"/>
        <end position="239"/>
    </location>
</feature>
<organism evidence="2 3">
    <name type="scientific">Mucilaginibacter achroorhodeus</name>
    <dbReference type="NCBI Taxonomy" id="2599294"/>
    <lineage>
        <taxon>Bacteria</taxon>
        <taxon>Pseudomonadati</taxon>
        <taxon>Bacteroidota</taxon>
        <taxon>Sphingobacteriia</taxon>
        <taxon>Sphingobacteriales</taxon>
        <taxon>Sphingobacteriaceae</taxon>
        <taxon>Mucilaginibacter</taxon>
    </lineage>
</organism>
<evidence type="ECO:0008006" key="4">
    <source>
        <dbReference type="Google" id="ProtNLM"/>
    </source>
</evidence>
<dbReference type="EMBL" id="VOEI01000001">
    <property type="protein sequence ID" value="TWR27804.1"/>
    <property type="molecule type" value="Genomic_DNA"/>
</dbReference>
<comment type="caution">
    <text evidence="2">The sequence shown here is derived from an EMBL/GenBank/DDBJ whole genome shotgun (WGS) entry which is preliminary data.</text>
</comment>
<keyword evidence="1" id="KW-0472">Membrane</keyword>
<feature type="transmembrane region" description="Helical" evidence="1">
    <location>
        <begin position="169"/>
        <end position="189"/>
    </location>
</feature>
<sequence>MTTTDEPVYWSAARKIALRFFLVFFLLYIFFNPNGVLPYINVLFEQYITPFHSLVVWIGKNILHLAKPITVFTNGSGDTTYDYVIMLLIFVLALVATIIWSVADRKVRNYNKLFYWLTVVVRYYVAITMLTYGFVKVIKLQFPSPDLNRLLEPVGDMSPMGLAWTYMGYSYGFNIFTGLGEITCGMLLFFRRTSTLGALLGLVVAGNIMAINYAFDVPVKLLSTMLTVMCLFLLFKDAVRLINFFILNKPAAPANLTPHTFKKRWVNICTTVIKYLLIVYVLAGNLVSDIQAMSQYGDSAPKPPLYGIYQVETFIRNHDTIPPLATDTMRWNKLILSYSGGARVKFMDDTVRRYDWKLDTVKHTVLMAPYTDSLNKGIFTYSIPKKDDLLLKGLKRSDSLEIRLKKIDLKKFRLINRDFNWINEYPYNR</sequence>
<evidence type="ECO:0000256" key="1">
    <source>
        <dbReference type="SAM" id="Phobius"/>
    </source>
</evidence>
<accession>A0A563U8Z2</accession>
<feature type="transmembrane region" description="Helical" evidence="1">
    <location>
        <begin position="265"/>
        <end position="283"/>
    </location>
</feature>
<dbReference type="AlphaFoldDB" id="A0A563U8Z2"/>
<feature type="transmembrane region" description="Helical" evidence="1">
    <location>
        <begin position="196"/>
        <end position="215"/>
    </location>
</feature>
<feature type="transmembrane region" description="Helical" evidence="1">
    <location>
        <begin position="12"/>
        <end position="31"/>
    </location>
</feature>
<proteinExistence type="predicted"/>